<evidence type="ECO:0000313" key="2">
    <source>
        <dbReference type="EMBL" id="GAA13970.1"/>
    </source>
</evidence>
<dbReference type="Proteomes" id="UP000003558">
    <property type="component" value="Unassembled WGS sequence"/>
</dbReference>
<dbReference type="AlphaFoldDB" id="F9VZD1"/>
<sequence length="561" mass="57237">MNLTKRSKILIAVIGMIAVLGVVAQATGVLAAWNDKVWGSSTFRLAPATDGYARSITAHTKNQRLISGDTWDATTATHTFANPGTTVTPGATTFTSRYSGSGFFGVGMVAARGRSEATLTRTAGNISASATSTARDLRASPTPNWLNPFSSTVSVLDTKENIYTAAVNCTSSNYGETVTPTATAPTGGDIYIGIGSNNNYAMPPPNGSRSFTDNAVGYRVEGTFRSIVATTAKTALSTLILDLDIQNLLWPHSTVWTVSIQFVRAECGIGVALPDAGSSVQAAGAARMAARLAPSSESATPSESAESSAAESSESSESESSSSESSENSESSESESSSSASSSESEAAETPALKQGPTTPTDVDVGDQFPVIATDGTDLGTATIQKIESTAPSEGAKATVAVKMSVTTSDTGGDGRLSSIAWDDFAPMVGGVQQASGQATTEGAQLPDQLAPGQTYTGWVAFTAPSAAGKAMWKPAGTAGFTFVLPDPEVPVTSTTTSAPAPVANAPETSEPEAAPTDDAPAAEAPAVEAEDSDPVPTPEKKSRSRSSSDESSADSSADDE</sequence>
<feature type="region of interest" description="Disordered" evidence="1">
    <location>
        <begin position="492"/>
        <end position="561"/>
    </location>
</feature>
<feature type="compositionally biased region" description="Low complexity" evidence="1">
    <location>
        <begin position="492"/>
        <end position="528"/>
    </location>
</feature>
<dbReference type="RefSeq" id="WP_006360063.1">
    <property type="nucleotide sequence ID" value="NZ_BACI01000095.1"/>
</dbReference>
<protein>
    <submittedName>
        <fullName evidence="2">Uncharacterized protein</fullName>
    </submittedName>
</protein>
<reference evidence="2 3" key="1">
    <citation type="submission" date="2011-05" db="EMBL/GenBank/DDBJ databases">
        <title>Whole genome shotgun sequence of Gordonia alkanivorans NBRC 16433.</title>
        <authorList>
            <person name="Hosoyama A."/>
            <person name="Nakamura S."/>
            <person name="Takarada H."/>
            <person name="Tsuchikane K."/>
            <person name="Yamazaki S."/>
            <person name="Fujita N."/>
        </authorList>
    </citation>
    <scope>NUCLEOTIDE SEQUENCE [LARGE SCALE GENOMIC DNA]</scope>
    <source>
        <strain evidence="2 3">NBRC 16433</strain>
    </source>
</reference>
<gene>
    <name evidence="2" type="ORF">GOALK_095_00540</name>
</gene>
<organism evidence="2 3">
    <name type="scientific">Gordonia alkanivorans NBRC 16433</name>
    <dbReference type="NCBI Taxonomy" id="1027371"/>
    <lineage>
        <taxon>Bacteria</taxon>
        <taxon>Bacillati</taxon>
        <taxon>Actinomycetota</taxon>
        <taxon>Actinomycetes</taxon>
        <taxon>Mycobacteriales</taxon>
        <taxon>Gordoniaceae</taxon>
        <taxon>Gordonia</taxon>
    </lineage>
</organism>
<evidence type="ECO:0000256" key="1">
    <source>
        <dbReference type="SAM" id="MobiDB-lite"/>
    </source>
</evidence>
<evidence type="ECO:0000313" key="3">
    <source>
        <dbReference type="Proteomes" id="UP000003558"/>
    </source>
</evidence>
<name>F9VZD1_9ACTN</name>
<feature type="region of interest" description="Disordered" evidence="1">
    <location>
        <begin position="293"/>
        <end position="372"/>
    </location>
</feature>
<dbReference type="EMBL" id="BACI01000095">
    <property type="protein sequence ID" value="GAA13970.1"/>
    <property type="molecule type" value="Genomic_DNA"/>
</dbReference>
<dbReference type="eggNOG" id="ENOG502ZMSG">
    <property type="taxonomic scope" value="Bacteria"/>
</dbReference>
<feature type="compositionally biased region" description="Low complexity" evidence="1">
    <location>
        <begin position="550"/>
        <end position="561"/>
    </location>
</feature>
<accession>F9VZD1</accession>
<feature type="compositionally biased region" description="Low complexity" evidence="1">
    <location>
        <begin position="293"/>
        <end position="349"/>
    </location>
</feature>
<comment type="caution">
    <text evidence="2">The sequence shown here is derived from an EMBL/GenBank/DDBJ whole genome shotgun (WGS) entry which is preliminary data.</text>
</comment>
<proteinExistence type="predicted"/>